<evidence type="ECO:0000313" key="2">
    <source>
        <dbReference type="Proteomes" id="UP000183653"/>
    </source>
</evidence>
<organism evidence="1 2">
    <name type="scientific">Pseudomonas orientalis</name>
    <dbReference type="NCBI Taxonomy" id="76758"/>
    <lineage>
        <taxon>Bacteria</taxon>
        <taxon>Pseudomonadati</taxon>
        <taxon>Pseudomonadota</taxon>
        <taxon>Gammaproteobacteria</taxon>
        <taxon>Pseudomonadales</taxon>
        <taxon>Pseudomonadaceae</taxon>
        <taxon>Pseudomonas</taxon>
    </lineage>
</organism>
<dbReference type="RefSeq" id="WP_057726283.1">
    <property type="nucleotide sequence ID" value="NZ_JYLM01000017.1"/>
</dbReference>
<proteinExistence type="predicted"/>
<dbReference type="AlphaFoldDB" id="A0A1H2DU71"/>
<dbReference type="Proteomes" id="UP000183653">
    <property type="component" value="Chromosome I"/>
</dbReference>
<reference evidence="1 2" key="1">
    <citation type="submission" date="2016-10" db="EMBL/GenBank/DDBJ databases">
        <authorList>
            <person name="Varghese N."/>
            <person name="Submissions S."/>
        </authorList>
    </citation>
    <scope>NUCLEOTIDE SEQUENCE [LARGE SCALE GENOMIC DNA]</scope>
    <source>
        <strain evidence="1 2">BS2775</strain>
    </source>
</reference>
<evidence type="ECO:0008006" key="3">
    <source>
        <dbReference type="Google" id="ProtNLM"/>
    </source>
</evidence>
<gene>
    <name evidence="1" type="ORF">SAMN04490197_0038</name>
</gene>
<protein>
    <recommendedName>
        <fullName evidence="3">Lipoprotein</fullName>
    </recommendedName>
</protein>
<accession>A0A1H2DU71</accession>
<dbReference type="PROSITE" id="PS51257">
    <property type="entry name" value="PROKAR_LIPOPROTEIN"/>
    <property type="match status" value="1"/>
</dbReference>
<name>A0A1H2DU71_9PSED</name>
<sequence length="259" mass="28896">MPRWIGKVLLGVGMVWLTGCAGRAADSFTLEVDLPAGFDVLGDASYAPASGESCKLPARKGRRPELKIFKAVRKPVANRVSFEVPLTEQVNGCPLVLRSLVFVINASWGQRWSDIGRDYALIYFHDRWEPGMPLMLETGVQEFPGQCQWLFRTAGPRHALIKSLWCKSLDAAGKLTRARPGGHVHRDGLSGKTLRMVLAFTEEEQPAFGDNWVKVARGWKRCRGESEEDLFGFCRGNVSDFKTFKMPDGRLCSVYPTCD</sequence>
<evidence type="ECO:0000313" key="1">
    <source>
        <dbReference type="EMBL" id="SDT86390.1"/>
    </source>
</evidence>
<keyword evidence="2" id="KW-1185">Reference proteome</keyword>
<dbReference type="EMBL" id="LT629782">
    <property type="protein sequence ID" value="SDT86390.1"/>
    <property type="molecule type" value="Genomic_DNA"/>
</dbReference>